<keyword evidence="10" id="KW-1185">Reference proteome</keyword>
<keyword evidence="3" id="KW-1003">Cell membrane</keyword>
<gene>
    <name evidence="9" type="ORF">BST26_20840</name>
</gene>
<accession>A0A1X0CQK8</accession>
<evidence type="ECO:0000256" key="7">
    <source>
        <dbReference type="ARBA" id="ARBA00023136"/>
    </source>
</evidence>
<evidence type="ECO:0000256" key="4">
    <source>
        <dbReference type="ARBA" id="ARBA00022692"/>
    </source>
</evidence>
<dbReference type="GO" id="GO:0005254">
    <property type="term" value="F:chloride channel activity"/>
    <property type="evidence" value="ECO:0007669"/>
    <property type="project" value="InterPro"/>
</dbReference>
<keyword evidence="2" id="KW-0813">Transport</keyword>
<evidence type="ECO:0000256" key="1">
    <source>
        <dbReference type="ARBA" id="ARBA00004651"/>
    </source>
</evidence>
<reference evidence="9 10" key="1">
    <citation type="submission" date="2016-12" db="EMBL/GenBank/DDBJ databases">
        <title>The new phylogeny of genus Mycobacterium.</title>
        <authorList>
            <person name="Tortoli E."/>
            <person name="Trovato A."/>
            <person name="Cirillo D.M."/>
        </authorList>
    </citation>
    <scope>NUCLEOTIDE SEQUENCE [LARGE SCALE GENOMIC DNA]</scope>
    <source>
        <strain evidence="9 10">DSM 45130</strain>
    </source>
</reference>
<evidence type="ECO:0000256" key="5">
    <source>
        <dbReference type="ARBA" id="ARBA00022989"/>
    </source>
</evidence>
<dbReference type="Pfam" id="PF25539">
    <property type="entry name" value="Bestrophin_2"/>
    <property type="match status" value="1"/>
</dbReference>
<evidence type="ECO:0000313" key="9">
    <source>
        <dbReference type="EMBL" id="ORA62408.1"/>
    </source>
</evidence>
<name>A0A1X0CQK8_9MYCO</name>
<keyword evidence="6" id="KW-0406">Ion transport</keyword>
<keyword evidence="4" id="KW-0812">Transmembrane</keyword>
<dbReference type="RefSeq" id="WP_234806042.1">
    <property type="nucleotide sequence ID" value="NZ_AP022618.1"/>
</dbReference>
<evidence type="ECO:0000256" key="2">
    <source>
        <dbReference type="ARBA" id="ARBA00022448"/>
    </source>
</evidence>
<sequence length="300" mass="33961">MLIRKRIPVRMVVGGTWHELLLAAGITVGTFFADKYLASSDLTFPPVIPTLLGTALAFFIGFTNSQAYDRWWEARTVWGALTNESRSWARDCVYHIGGDDGHAERMVLRHIAFVYALKASLRGYPEARFEYEAAGYLSDDEFAALRAKRNMHNALLDWQSRDLEMLRVGGRIDGFKFLALDERIVRLCDEMGKSERIRNTVFPPTYNYYTRVFVWVFIACLTVVLSTSVGVVGILLAFVVGYVFLVTQGIGMTLLNPFAPTMFGTPLDQISRTIEINLLEMLGRTDLPEPWPVVHNDYVT</sequence>
<protein>
    <submittedName>
        <fullName evidence="9">Uncharacterized protein</fullName>
    </submittedName>
</protein>
<evidence type="ECO:0000256" key="8">
    <source>
        <dbReference type="ARBA" id="ARBA00034708"/>
    </source>
</evidence>
<evidence type="ECO:0000313" key="10">
    <source>
        <dbReference type="Proteomes" id="UP000192801"/>
    </source>
</evidence>
<evidence type="ECO:0000256" key="3">
    <source>
        <dbReference type="ARBA" id="ARBA00022475"/>
    </source>
</evidence>
<organism evidence="9 10">
    <name type="scientific">Mycolicibacterium insubricum</name>
    <dbReference type="NCBI Taxonomy" id="444597"/>
    <lineage>
        <taxon>Bacteria</taxon>
        <taxon>Bacillati</taxon>
        <taxon>Actinomycetota</taxon>
        <taxon>Actinomycetes</taxon>
        <taxon>Mycobacteriales</taxon>
        <taxon>Mycobacteriaceae</taxon>
        <taxon>Mycolicibacterium</taxon>
    </lineage>
</organism>
<dbReference type="GO" id="GO:0005886">
    <property type="term" value="C:plasma membrane"/>
    <property type="evidence" value="ECO:0007669"/>
    <property type="project" value="UniProtKB-SubCell"/>
</dbReference>
<dbReference type="InterPro" id="IPR044669">
    <property type="entry name" value="YneE/VCCN1/2-like"/>
</dbReference>
<dbReference type="EMBL" id="MVHS01000091">
    <property type="protein sequence ID" value="ORA62408.1"/>
    <property type="molecule type" value="Genomic_DNA"/>
</dbReference>
<comment type="caution">
    <text evidence="9">The sequence shown here is derived from an EMBL/GenBank/DDBJ whole genome shotgun (WGS) entry which is preliminary data.</text>
</comment>
<dbReference type="PANTHER" id="PTHR33281:SF19">
    <property type="entry name" value="VOLTAGE-DEPENDENT ANION CHANNEL-FORMING PROTEIN YNEE"/>
    <property type="match status" value="1"/>
</dbReference>
<comment type="similarity">
    <text evidence="8">Belongs to the anion channel-forming bestrophin (TC 1.A.46) family.</text>
</comment>
<dbReference type="AlphaFoldDB" id="A0A1X0CQK8"/>
<evidence type="ECO:0000256" key="6">
    <source>
        <dbReference type="ARBA" id="ARBA00023065"/>
    </source>
</evidence>
<keyword evidence="7" id="KW-0472">Membrane</keyword>
<dbReference type="Proteomes" id="UP000192801">
    <property type="component" value="Unassembled WGS sequence"/>
</dbReference>
<dbReference type="STRING" id="444597.BST26_20840"/>
<keyword evidence="5" id="KW-1133">Transmembrane helix</keyword>
<comment type="subcellular location">
    <subcellularLocation>
        <location evidence="1">Cell membrane</location>
        <topology evidence="1">Multi-pass membrane protein</topology>
    </subcellularLocation>
</comment>
<dbReference type="PANTHER" id="PTHR33281">
    <property type="entry name" value="UPF0187 PROTEIN YNEE"/>
    <property type="match status" value="1"/>
</dbReference>
<proteinExistence type="inferred from homology"/>